<keyword evidence="2 5" id="KW-0689">Ribosomal protein</keyword>
<proteinExistence type="inferred from homology"/>
<evidence type="ECO:0000256" key="3">
    <source>
        <dbReference type="ARBA" id="ARBA00023274"/>
    </source>
</evidence>
<name>A0A2H0WMV7_9BACT</name>
<keyword evidence="3" id="KW-0687">Ribonucleoprotein</keyword>
<comment type="caution">
    <text evidence="5">The sequence shown here is derived from an EMBL/GenBank/DDBJ whole genome shotgun (WGS) entry which is preliminary data.</text>
</comment>
<dbReference type="InterPro" id="IPR036823">
    <property type="entry name" value="Ribosomal_uS7_dom_sf"/>
</dbReference>
<dbReference type="InterPro" id="IPR000235">
    <property type="entry name" value="Ribosomal_uS7"/>
</dbReference>
<dbReference type="PIRSF" id="PIRSF002122">
    <property type="entry name" value="RPS7p_RPS7a_RPS5e_RPS7o"/>
    <property type="match status" value="1"/>
</dbReference>
<sequence length="89" mass="10018">MPRSKEIKKRITAIDPVFQSLVVNKLINRIMQDGKKSVAQKQVYEALKLVEEKAKTSALEVFQQALENIKPPLEVRSRRVGGAAYQVPA</sequence>
<dbReference type="SUPFAM" id="SSF47973">
    <property type="entry name" value="Ribosomal protein S7"/>
    <property type="match status" value="1"/>
</dbReference>
<reference evidence="6" key="1">
    <citation type="submission" date="2017-09" db="EMBL/GenBank/DDBJ databases">
        <title>Depth-based differentiation of microbial function through sediment-hosted aquifers and enrichment of novel symbionts in the deep terrestrial subsurface.</title>
        <authorList>
            <person name="Probst A.J."/>
            <person name="Ladd B."/>
            <person name="Jarett J.K."/>
            <person name="Geller-Mcgrath D.E."/>
            <person name="Sieber C.M.K."/>
            <person name="Emerson J.B."/>
            <person name="Anantharaman K."/>
            <person name="Thomas B.C."/>
            <person name="Malmstrom R."/>
            <person name="Stieglmeier M."/>
            <person name="Klingl A."/>
            <person name="Woyke T."/>
            <person name="Ryan C.M."/>
            <person name="Banfield J.F."/>
        </authorList>
    </citation>
    <scope>NUCLEOTIDE SEQUENCE [LARGE SCALE GENOMIC DNA]</scope>
</reference>
<dbReference type="GO" id="GO:0006412">
    <property type="term" value="P:translation"/>
    <property type="evidence" value="ECO:0007669"/>
    <property type="project" value="InterPro"/>
</dbReference>
<dbReference type="PANTHER" id="PTHR11205">
    <property type="entry name" value="RIBOSOMAL PROTEIN S7"/>
    <property type="match status" value="1"/>
</dbReference>
<dbReference type="Proteomes" id="UP000230033">
    <property type="component" value="Unassembled WGS sequence"/>
</dbReference>
<comment type="similarity">
    <text evidence="1">Belongs to the universal ribosomal protein uS7 family.</text>
</comment>
<feature type="domain" description="Small ribosomal subunit protein uS7" evidence="4">
    <location>
        <begin position="2"/>
        <end position="88"/>
    </location>
</feature>
<accession>A0A2H0WMV7</accession>
<dbReference type="Pfam" id="PF00177">
    <property type="entry name" value="Ribosomal_S7"/>
    <property type="match status" value="1"/>
</dbReference>
<dbReference type="Gene3D" id="1.10.455.10">
    <property type="entry name" value="Ribosomal protein S7 domain"/>
    <property type="match status" value="1"/>
</dbReference>
<evidence type="ECO:0000313" key="5">
    <source>
        <dbReference type="EMBL" id="PIS13972.1"/>
    </source>
</evidence>
<dbReference type="InterPro" id="IPR023798">
    <property type="entry name" value="Ribosomal_uS7_dom"/>
</dbReference>
<dbReference type="GO" id="GO:0005840">
    <property type="term" value="C:ribosome"/>
    <property type="evidence" value="ECO:0007669"/>
    <property type="project" value="UniProtKB-KW"/>
</dbReference>
<evidence type="ECO:0000259" key="4">
    <source>
        <dbReference type="Pfam" id="PF00177"/>
    </source>
</evidence>
<evidence type="ECO:0000256" key="1">
    <source>
        <dbReference type="ARBA" id="ARBA00007151"/>
    </source>
</evidence>
<evidence type="ECO:0000256" key="2">
    <source>
        <dbReference type="ARBA" id="ARBA00022980"/>
    </source>
</evidence>
<evidence type="ECO:0000313" key="6">
    <source>
        <dbReference type="Proteomes" id="UP000230033"/>
    </source>
</evidence>
<gene>
    <name evidence="5" type="ORF">COT65_01385</name>
</gene>
<dbReference type="GO" id="GO:1990904">
    <property type="term" value="C:ribonucleoprotein complex"/>
    <property type="evidence" value="ECO:0007669"/>
    <property type="project" value="UniProtKB-KW"/>
</dbReference>
<dbReference type="EMBL" id="PEZJ01000018">
    <property type="protein sequence ID" value="PIS13972.1"/>
    <property type="molecule type" value="Genomic_DNA"/>
</dbReference>
<organism evidence="5 6">
    <name type="scientific">Candidatus Shapirobacteria bacterium CG09_land_8_20_14_0_10_47_13</name>
    <dbReference type="NCBI Taxonomy" id="1974481"/>
    <lineage>
        <taxon>Bacteria</taxon>
        <taxon>Candidatus Shapironibacteriota</taxon>
    </lineage>
</organism>
<dbReference type="AlphaFoldDB" id="A0A2H0WMV7"/>
<protein>
    <submittedName>
        <fullName evidence="5">30S ribosomal protein S7</fullName>
    </submittedName>
</protein>
<feature type="non-terminal residue" evidence="5">
    <location>
        <position position="89"/>
    </location>
</feature>